<evidence type="ECO:0000313" key="3">
    <source>
        <dbReference type="Proteomes" id="UP000253250"/>
    </source>
</evidence>
<evidence type="ECO:0000256" key="1">
    <source>
        <dbReference type="SAM" id="Phobius"/>
    </source>
</evidence>
<gene>
    <name evidence="2" type="ORF">C4900_04690</name>
</gene>
<feature type="transmembrane region" description="Helical" evidence="1">
    <location>
        <begin position="12"/>
        <end position="30"/>
    </location>
</feature>
<evidence type="ECO:0000313" key="2">
    <source>
        <dbReference type="EMBL" id="RCN59041.1"/>
    </source>
</evidence>
<feature type="transmembrane region" description="Helical" evidence="1">
    <location>
        <begin position="280"/>
        <end position="303"/>
    </location>
</feature>
<keyword evidence="1" id="KW-0812">Transmembrane</keyword>
<accession>A0A368HI30</accession>
<keyword evidence="3" id="KW-1185">Reference proteome</keyword>
<keyword evidence="1" id="KW-1133">Transmembrane helix</keyword>
<feature type="transmembrane region" description="Helical" evidence="1">
    <location>
        <begin position="323"/>
        <end position="344"/>
    </location>
</feature>
<name>A0A368HI30_9GAMM</name>
<dbReference type="OrthoDB" id="5411175at2"/>
<reference evidence="2 3" key="1">
    <citation type="submission" date="2018-02" db="EMBL/GenBank/DDBJ databases">
        <title>Insights into the biology of acidophilic members of the Acidiferrobacteraceae family derived from comparative genomic analyses.</title>
        <authorList>
            <person name="Issotta F."/>
            <person name="Thyssen C."/>
            <person name="Mena C."/>
            <person name="Moya A."/>
            <person name="Bellenberg S."/>
            <person name="Sproer C."/>
            <person name="Covarrubias P.C."/>
            <person name="Sand W."/>
            <person name="Quatrini R."/>
            <person name="Vera M."/>
        </authorList>
    </citation>
    <scope>NUCLEOTIDE SEQUENCE [LARGE SCALE GENOMIC DNA]</scope>
    <source>
        <strain evidence="3">m-1</strain>
    </source>
</reference>
<dbReference type="EMBL" id="PSYR01000001">
    <property type="protein sequence ID" value="RCN59041.1"/>
    <property type="molecule type" value="Genomic_DNA"/>
</dbReference>
<organism evidence="2 3">
    <name type="scientific">Acidiferrobacter thiooxydans</name>
    <dbReference type="NCBI Taxonomy" id="163359"/>
    <lineage>
        <taxon>Bacteria</taxon>
        <taxon>Pseudomonadati</taxon>
        <taxon>Pseudomonadota</taxon>
        <taxon>Gammaproteobacteria</taxon>
        <taxon>Acidiferrobacterales</taxon>
        <taxon>Acidiferrobacteraceae</taxon>
        <taxon>Acidiferrobacter</taxon>
    </lineage>
</organism>
<dbReference type="AlphaFoldDB" id="A0A368HI30"/>
<protein>
    <submittedName>
        <fullName evidence="2">Uncharacterized protein</fullName>
    </submittedName>
</protein>
<dbReference type="RefSeq" id="WP_114282418.1">
    <property type="nucleotide sequence ID" value="NZ_PSYR01000001.1"/>
</dbReference>
<sequence length="381" mass="41342">MDISYWMPGEPAVEVVVGAWLVLYLGRPNFHKGVRALARLTRHPLRLVARFLGAGAADIHRRNRALLQAQARTDAALKVEREWARLDEIVRRDVQGFPALQEALLRQIAQWEAEFQRSGEVPQPSPEWTKAVSAVARLKTGDDGVAERVQAGFQVLVQNAQEQALRERRQVAAERHRLLARAQFMWQVVARRLEHVDNRLAQVAESAFGIHEAVERYQALSEHAPPLDRALVASAASRLMAAGLVLLVAGGAALMNTHLIGVPLHWLGVGRGLAVAGHPAAQVAAATLVAIEVVVGIVLFDALNVTHLFGVVAGLPGRTRRTAAAGAIIVLVLLAALQAVLAFVRESAVPGVPAMKAAMVPDLPLWQTEMDPNPWTESPDP</sequence>
<dbReference type="Proteomes" id="UP000253250">
    <property type="component" value="Unassembled WGS sequence"/>
</dbReference>
<feature type="transmembrane region" description="Helical" evidence="1">
    <location>
        <begin position="239"/>
        <end position="260"/>
    </location>
</feature>
<proteinExistence type="predicted"/>
<comment type="caution">
    <text evidence="2">The sequence shown here is derived from an EMBL/GenBank/DDBJ whole genome shotgun (WGS) entry which is preliminary data.</text>
</comment>
<keyword evidence="1" id="KW-0472">Membrane</keyword>